<proteinExistence type="predicted"/>
<name>A0A1L7WEI2_9HELO</name>
<dbReference type="EMBL" id="FJOG01000001">
    <property type="protein sequence ID" value="CZR51176.1"/>
    <property type="molecule type" value="Genomic_DNA"/>
</dbReference>
<sequence>MNYEYITIIPQARTSHKRNQNGEFLQALGHTGWLQIDSTVDPTDQRFLGYFETNDEETKEQLDLSTFFESSRDGDELASDLNCDCRGSCGSWCSCRLLSTGDIAHNGTKFTWRGPPLQFLRRYKEVHGDAVDIDYYINLSSDEEYPLQIPKHSFADDETLYDRTSTAMQLEYRLLAGRQENAALFTLNPNIVTVPTLDLEELSMILRSSGISRQKLLDYLTHLPKSGIYDNTANRHRTLAEDFFISLNALVLASEFIR</sequence>
<accession>A0A1L7WEI2</accession>
<protein>
    <submittedName>
        <fullName evidence="1">Uncharacterized protein</fullName>
    </submittedName>
</protein>
<keyword evidence="2" id="KW-1185">Reference proteome</keyword>
<organism evidence="1 2">
    <name type="scientific">Phialocephala subalpina</name>
    <dbReference type="NCBI Taxonomy" id="576137"/>
    <lineage>
        <taxon>Eukaryota</taxon>
        <taxon>Fungi</taxon>
        <taxon>Dikarya</taxon>
        <taxon>Ascomycota</taxon>
        <taxon>Pezizomycotina</taxon>
        <taxon>Leotiomycetes</taxon>
        <taxon>Helotiales</taxon>
        <taxon>Mollisiaceae</taxon>
        <taxon>Phialocephala</taxon>
        <taxon>Phialocephala fortinii species complex</taxon>
    </lineage>
</organism>
<evidence type="ECO:0000313" key="1">
    <source>
        <dbReference type="EMBL" id="CZR51176.1"/>
    </source>
</evidence>
<reference evidence="1 2" key="1">
    <citation type="submission" date="2016-03" db="EMBL/GenBank/DDBJ databases">
        <authorList>
            <person name="Ploux O."/>
        </authorList>
    </citation>
    <scope>NUCLEOTIDE SEQUENCE [LARGE SCALE GENOMIC DNA]</scope>
    <source>
        <strain evidence="1 2">UAMH 11012</strain>
    </source>
</reference>
<gene>
    <name evidence="1" type="ORF">PAC_01051</name>
</gene>
<evidence type="ECO:0000313" key="2">
    <source>
        <dbReference type="Proteomes" id="UP000184330"/>
    </source>
</evidence>
<dbReference type="Proteomes" id="UP000184330">
    <property type="component" value="Unassembled WGS sequence"/>
</dbReference>
<dbReference type="AlphaFoldDB" id="A0A1L7WEI2"/>